<gene>
    <name evidence="9" type="ORF">VICG_00914</name>
</gene>
<dbReference type="VEuPathDB" id="MicrosporidiaDB:VICG_00914"/>
<evidence type="ECO:0000256" key="2">
    <source>
        <dbReference type="ARBA" id="ARBA00009808"/>
    </source>
</evidence>
<dbReference type="PROSITE" id="PS50922">
    <property type="entry name" value="TLC"/>
    <property type="match status" value="1"/>
</dbReference>
<evidence type="ECO:0000313" key="9">
    <source>
        <dbReference type="EMBL" id="ELA42065.1"/>
    </source>
</evidence>
<comment type="subcellular location">
    <subcellularLocation>
        <location evidence="1">Membrane</location>
        <topology evidence="1">Multi-pass membrane protein</topology>
    </subcellularLocation>
</comment>
<evidence type="ECO:0000256" key="3">
    <source>
        <dbReference type="ARBA" id="ARBA00022692"/>
    </source>
</evidence>
<keyword evidence="3 6" id="KW-0812">Transmembrane</keyword>
<evidence type="ECO:0000256" key="7">
    <source>
        <dbReference type="SAM" id="Phobius"/>
    </source>
</evidence>
<dbReference type="AlphaFoldDB" id="L2GNJ5"/>
<organism evidence="9 10">
    <name type="scientific">Vittaforma corneae (strain ATCC 50505)</name>
    <name type="common">Microsporidian parasite</name>
    <name type="synonym">Nosema corneum</name>
    <dbReference type="NCBI Taxonomy" id="993615"/>
    <lineage>
        <taxon>Eukaryota</taxon>
        <taxon>Fungi</taxon>
        <taxon>Fungi incertae sedis</taxon>
        <taxon>Microsporidia</taxon>
        <taxon>Nosematidae</taxon>
        <taxon>Vittaforma</taxon>
    </lineage>
</organism>
<evidence type="ECO:0000256" key="4">
    <source>
        <dbReference type="ARBA" id="ARBA00022989"/>
    </source>
</evidence>
<feature type="domain" description="TLC" evidence="8">
    <location>
        <begin position="51"/>
        <end position="249"/>
    </location>
</feature>
<keyword evidence="10" id="KW-1185">Reference proteome</keyword>
<feature type="transmembrane region" description="Helical" evidence="7">
    <location>
        <begin position="177"/>
        <end position="197"/>
    </location>
</feature>
<dbReference type="GO" id="GO:0050291">
    <property type="term" value="F:sphingosine N-acyltransferase activity"/>
    <property type="evidence" value="ECO:0007669"/>
    <property type="project" value="InterPro"/>
</dbReference>
<evidence type="ECO:0000256" key="1">
    <source>
        <dbReference type="ARBA" id="ARBA00004141"/>
    </source>
</evidence>
<dbReference type="InParanoid" id="L2GNJ5"/>
<dbReference type="PANTHER" id="PTHR12560">
    <property type="entry name" value="LONGEVITY ASSURANCE FACTOR 1 LAG1"/>
    <property type="match status" value="1"/>
</dbReference>
<dbReference type="EMBL" id="JH370135">
    <property type="protein sequence ID" value="ELA42065.1"/>
    <property type="molecule type" value="Genomic_DNA"/>
</dbReference>
<proteinExistence type="inferred from homology"/>
<evidence type="ECO:0000259" key="8">
    <source>
        <dbReference type="PROSITE" id="PS50922"/>
    </source>
</evidence>
<reference evidence="10" key="1">
    <citation type="submission" date="2011-05" db="EMBL/GenBank/DDBJ databases">
        <title>The genome sequence of Vittaforma corneae strain ATCC 50505.</title>
        <authorList>
            <consortium name="The Broad Institute Genome Sequencing Platform"/>
            <person name="Cuomo C."/>
            <person name="Didier E."/>
            <person name="Bowers L."/>
            <person name="Young S.K."/>
            <person name="Zeng Q."/>
            <person name="Gargeya S."/>
            <person name="Fitzgerald M."/>
            <person name="Haas B."/>
            <person name="Abouelleil A."/>
            <person name="Alvarado L."/>
            <person name="Arachchi H.M."/>
            <person name="Berlin A."/>
            <person name="Chapman S.B."/>
            <person name="Gearin G."/>
            <person name="Goldberg J."/>
            <person name="Griggs A."/>
            <person name="Gujja S."/>
            <person name="Hansen M."/>
            <person name="Heiman D."/>
            <person name="Howarth C."/>
            <person name="Larimer J."/>
            <person name="Lui A."/>
            <person name="MacDonald P.J.P."/>
            <person name="McCowen C."/>
            <person name="Montmayeur A."/>
            <person name="Murphy C."/>
            <person name="Neiman D."/>
            <person name="Pearson M."/>
            <person name="Priest M."/>
            <person name="Roberts A."/>
            <person name="Saif S."/>
            <person name="Shea T."/>
            <person name="Sisk P."/>
            <person name="Stolte C."/>
            <person name="Sykes S."/>
            <person name="Wortman J."/>
            <person name="Nusbaum C."/>
            <person name="Birren B."/>
        </authorList>
    </citation>
    <scope>NUCLEOTIDE SEQUENCE [LARGE SCALE GENOMIC DNA]</scope>
    <source>
        <strain evidence="10">ATCC 50505</strain>
    </source>
</reference>
<dbReference type="PANTHER" id="PTHR12560:SF0">
    <property type="entry name" value="LD18904P"/>
    <property type="match status" value="1"/>
</dbReference>
<dbReference type="SMART" id="SM00724">
    <property type="entry name" value="TLC"/>
    <property type="match status" value="1"/>
</dbReference>
<feature type="transmembrane region" description="Helical" evidence="7">
    <location>
        <begin position="12"/>
        <end position="32"/>
    </location>
</feature>
<accession>L2GNJ5</accession>
<keyword evidence="4 7" id="KW-1133">Transmembrane helix</keyword>
<dbReference type="InterPro" id="IPR006634">
    <property type="entry name" value="TLC-dom"/>
</dbReference>
<dbReference type="STRING" id="993615.L2GNJ5"/>
<evidence type="ECO:0000313" key="10">
    <source>
        <dbReference type="Proteomes" id="UP000011082"/>
    </source>
</evidence>
<dbReference type="GeneID" id="19881626"/>
<dbReference type="RefSeq" id="XP_007604361.1">
    <property type="nucleotide sequence ID" value="XM_007604299.1"/>
</dbReference>
<feature type="transmembrane region" description="Helical" evidence="7">
    <location>
        <begin position="217"/>
        <end position="244"/>
    </location>
</feature>
<dbReference type="GO" id="GO:0016020">
    <property type="term" value="C:membrane"/>
    <property type="evidence" value="ECO:0007669"/>
    <property type="project" value="UniProtKB-SubCell"/>
</dbReference>
<dbReference type="InterPro" id="IPR016439">
    <property type="entry name" value="Lag1/Lac1-like"/>
</dbReference>
<protein>
    <recommendedName>
        <fullName evidence="8">TLC domain-containing protein</fullName>
    </recommendedName>
</protein>
<evidence type="ECO:0000256" key="5">
    <source>
        <dbReference type="ARBA" id="ARBA00023136"/>
    </source>
</evidence>
<dbReference type="OrthoDB" id="537032at2759"/>
<dbReference type="HOGENOM" id="CLU_028277_5_1_1"/>
<name>L2GNJ5_VITCO</name>
<dbReference type="GO" id="GO:0046513">
    <property type="term" value="P:ceramide biosynthetic process"/>
    <property type="evidence" value="ECO:0007669"/>
    <property type="project" value="InterPro"/>
</dbReference>
<evidence type="ECO:0000256" key="6">
    <source>
        <dbReference type="PROSITE-ProRule" id="PRU00205"/>
    </source>
</evidence>
<dbReference type="FunCoup" id="L2GNJ5">
    <property type="interactions" value="79"/>
</dbReference>
<feature type="transmembrane region" description="Helical" evidence="7">
    <location>
        <begin position="53"/>
        <end position="75"/>
    </location>
</feature>
<dbReference type="OMA" id="FRCHNIG"/>
<keyword evidence="5 6" id="KW-0472">Membrane</keyword>
<comment type="similarity">
    <text evidence="2">Belongs to the sphingosine N-acyltransferase family.</text>
</comment>
<dbReference type="Proteomes" id="UP000011082">
    <property type="component" value="Unassembled WGS sequence"/>
</dbReference>
<sequence>MQIGPDHIENAVVLVSIFVIISVAKLFIRYVLTPEYIKWRNKVITTKATDRKVQIALYKTIYYVSSIFLGITVLYNEKWASKLDLLNDIKTMIPLKFKIYYFYEICFYVNELTTIMYEPKKQDFFQLFLHHITTLALMYFSFVPKYINFGVAILLLHDISDPVLEFAKIEHYMDNEVVSGVAVFIFTSVFMISRILVYPRYILYQAWMFAKMEGFCISNYVILVCLSCLQVMHVIWSVYIVALFGKVIHGEKLKDPREVSKKNK</sequence>
<dbReference type="Pfam" id="PF03798">
    <property type="entry name" value="TRAM_LAG1_CLN8"/>
    <property type="match status" value="1"/>
</dbReference>
<dbReference type="PIRSF" id="PIRSF005225">
    <property type="entry name" value="LAG1_LAC1"/>
    <property type="match status" value="1"/>
</dbReference>
<feature type="transmembrane region" description="Helical" evidence="7">
    <location>
        <begin position="136"/>
        <end position="156"/>
    </location>
</feature>